<accession>A0A239CL96</accession>
<protein>
    <recommendedName>
        <fullName evidence="3">Phage protein U</fullName>
    </recommendedName>
</protein>
<dbReference type="Pfam" id="PF06995">
    <property type="entry name" value="Phage_P2_GpU"/>
    <property type="match status" value="1"/>
</dbReference>
<evidence type="ECO:0000313" key="2">
    <source>
        <dbReference type="Proteomes" id="UP000198281"/>
    </source>
</evidence>
<dbReference type="Proteomes" id="UP000198281">
    <property type="component" value="Unassembled WGS sequence"/>
</dbReference>
<evidence type="ECO:0008006" key="3">
    <source>
        <dbReference type="Google" id="ProtNLM"/>
    </source>
</evidence>
<dbReference type="InterPro" id="IPR009734">
    <property type="entry name" value="Myoviridae_GpU"/>
</dbReference>
<dbReference type="AlphaFoldDB" id="A0A239CL96"/>
<reference evidence="2" key="1">
    <citation type="submission" date="2017-06" db="EMBL/GenBank/DDBJ databases">
        <authorList>
            <person name="Varghese N."/>
            <person name="Submissions S."/>
        </authorList>
    </citation>
    <scope>NUCLEOTIDE SEQUENCE [LARGE SCALE GENOMIC DNA]</scope>
    <source>
        <strain evidence="2">LNB2</strain>
    </source>
</reference>
<proteinExistence type="predicted"/>
<evidence type="ECO:0000313" key="1">
    <source>
        <dbReference type="EMBL" id="SNS20719.1"/>
    </source>
</evidence>
<gene>
    <name evidence="1" type="ORF">SAMN06295912_102266</name>
</gene>
<organism evidence="1 2">
    <name type="scientific">Edaphosphingomonas laterariae</name>
    <dbReference type="NCBI Taxonomy" id="861865"/>
    <lineage>
        <taxon>Bacteria</taxon>
        <taxon>Pseudomonadati</taxon>
        <taxon>Pseudomonadota</taxon>
        <taxon>Alphaproteobacteria</taxon>
        <taxon>Sphingomonadales</taxon>
        <taxon>Rhizorhabdaceae</taxon>
        <taxon>Edaphosphingomonas</taxon>
    </lineage>
</organism>
<keyword evidence="2" id="KW-1185">Reference proteome</keyword>
<sequence length="137" mass="14911">MSNAIMGFGMFVFSIPTLLHDQLQRKMDYVFARSPRVGARDATQFVGIGDETISLAGITSVELGDGVASIDTLRGMAEDGEAQPLVDGAGRVYGTFVITSIDERYRTFFPDGTPRTIDFAIDLLRVDDAADQAGERR</sequence>
<dbReference type="RefSeq" id="WP_245842589.1">
    <property type="nucleotide sequence ID" value="NZ_FZOS01000002.1"/>
</dbReference>
<dbReference type="EMBL" id="FZOS01000002">
    <property type="protein sequence ID" value="SNS20719.1"/>
    <property type="molecule type" value="Genomic_DNA"/>
</dbReference>
<name>A0A239CL96_9SPHN</name>